<gene>
    <name evidence="2" type="ORF">EFL95_00720</name>
</gene>
<feature type="signal peptide" evidence="1">
    <location>
        <begin position="1"/>
        <end position="32"/>
    </location>
</feature>
<evidence type="ECO:0000313" key="2">
    <source>
        <dbReference type="EMBL" id="RNL80942.1"/>
    </source>
</evidence>
<dbReference type="EMBL" id="RJSG01000001">
    <property type="protein sequence ID" value="RNL80942.1"/>
    <property type="molecule type" value="Genomic_DNA"/>
</dbReference>
<dbReference type="RefSeq" id="WP_123232149.1">
    <property type="nucleotide sequence ID" value="NZ_RJSG01000001.1"/>
</dbReference>
<sequence length="244" mass="24948">MHPFQQLRHVLLVLALALGVAAPVALTTRAAADDLKPITLTVSVSGGDHVGSTFSAVIQVHGPNQEQVAGDVALTGVGDGTPVHEQYGYLQVFGTAPSNDPVTVTATFLGAPGYESGATASATTKPLQQPTFSAEPTVARVKPGLKLTLTLSTHATNFVGAPMAGVPVVFTIRDAYEQGAPGPQTEPIRWIEICTAYTDANGLATCGGSGLLGSVASLLTGGAYATWATQPWGNFTKLPVVVSG</sequence>
<name>A0A3N0DZB6_9ACTN</name>
<accession>A0A3N0DZB6</accession>
<evidence type="ECO:0000313" key="3">
    <source>
        <dbReference type="Proteomes" id="UP000277094"/>
    </source>
</evidence>
<comment type="caution">
    <text evidence="2">The sequence shown here is derived from an EMBL/GenBank/DDBJ whole genome shotgun (WGS) entry which is preliminary data.</text>
</comment>
<feature type="chain" id="PRO_5038885626" evidence="1">
    <location>
        <begin position="33"/>
        <end position="244"/>
    </location>
</feature>
<evidence type="ECO:0000256" key="1">
    <source>
        <dbReference type="SAM" id="SignalP"/>
    </source>
</evidence>
<protein>
    <submittedName>
        <fullName evidence="2">Uncharacterized protein</fullName>
    </submittedName>
</protein>
<reference evidence="2 3" key="1">
    <citation type="submission" date="2018-11" db="EMBL/GenBank/DDBJ databases">
        <authorList>
            <person name="Li F."/>
        </authorList>
    </citation>
    <scope>NUCLEOTIDE SEQUENCE [LARGE SCALE GENOMIC DNA]</scope>
    <source>
        <strain evidence="2 3">KIS18-7</strain>
    </source>
</reference>
<proteinExistence type="predicted"/>
<keyword evidence="1" id="KW-0732">Signal</keyword>
<dbReference type="AlphaFoldDB" id="A0A3N0DZB6"/>
<keyword evidence="3" id="KW-1185">Reference proteome</keyword>
<dbReference type="Proteomes" id="UP000277094">
    <property type="component" value="Unassembled WGS sequence"/>
</dbReference>
<organism evidence="2 3">
    <name type="scientific">Nocardioides marmorisolisilvae</name>
    <dbReference type="NCBI Taxonomy" id="1542737"/>
    <lineage>
        <taxon>Bacteria</taxon>
        <taxon>Bacillati</taxon>
        <taxon>Actinomycetota</taxon>
        <taxon>Actinomycetes</taxon>
        <taxon>Propionibacteriales</taxon>
        <taxon>Nocardioidaceae</taxon>
        <taxon>Nocardioides</taxon>
    </lineage>
</organism>
<dbReference type="OrthoDB" id="9844695at2"/>